<dbReference type="CDD" id="cd13639">
    <property type="entry name" value="PBP2_OpuAC_like"/>
    <property type="match status" value="1"/>
</dbReference>
<protein>
    <submittedName>
        <fullName evidence="7">Glycine betaine ABC transporter substrate-binding protein</fullName>
    </submittedName>
</protein>
<dbReference type="Pfam" id="PF04069">
    <property type="entry name" value="OpuAC"/>
    <property type="match status" value="1"/>
</dbReference>
<keyword evidence="3" id="KW-1003">Cell membrane</keyword>
<dbReference type="RefSeq" id="WP_379928137.1">
    <property type="nucleotide sequence ID" value="NZ_JBHUMM010000005.1"/>
</dbReference>
<evidence type="ECO:0000256" key="5">
    <source>
        <dbReference type="SAM" id="SignalP"/>
    </source>
</evidence>
<dbReference type="PANTHER" id="PTHR47737">
    <property type="entry name" value="GLYCINE BETAINE/PROLINE BETAINE TRANSPORT SYSTEM PERMEASE PROTEIN PROW"/>
    <property type="match status" value="1"/>
</dbReference>
<feature type="signal peptide" evidence="5">
    <location>
        <begin position="1"/>
        <end position="23"/>
    </location>
</feature>
<dbReference type="Gene3D" id="3.40.190.100">
    <property type="entry name" value="Glycine betaine-binding periplasmic protein, domain 2"/>
    <property type="match status" value="2"/>
</dbReference>
<evidence type="ECO:0000313" key="7">
    <source>
        <dbReference type="EMBL" id="MFD2670713.1"/>
    </source>
</evidence>
<evidence type="ECO:0000256" key="1">
    <source>
        <dbReference type="ARBA" id="ARBA00004236"/>
    </source>
</evidence>
<feature type="chain" id="PRO_5045615962" evidence="5">
    <location>
        <begin position="24"/>
        <end position="309"/>
    </location>
</feature>
<keyword evidence="8" id="KW-1185">Reference proteome</keyword>
<evidence type="ECO:0000259" key="6">
    <source>
        <dbReference type="Pfam" id="PF04069"/>
    </source>
</evidence>
<dbReference type="InterPro" id="IPR007210">
    <property type="entry name" value="ABC_Gly_betaine_transp_sub-bd"/>
</dbReference>
<evidence type="ECO:0000313" key="8">
    <source>
        <dbReference type="Proteomes" id="UP001597497"/>
    </source>
</evidence>
<reference evidence="8" key="1">
    <citation type="journal article" date="2019" name="Int. J. Syst. Evol. Microbiol.">
        <title>The Global Catalogue of Microorganisms (GCM) 10K type strain sequencing project: providing services to taxonomists for standard genome sequencing and annotation.</title>
        <authorList>
            <consortium name="The Broad Institute Genomics Platform"/>
            <consortium name="The Broad Institute Genome Sequencing Center for Infectious Disease"/>
            <person name="Wu L."/>
            <person name="Ma J."/>
        </authorList>
    </citation>
    <scope>NUCLEOTIDE SEQUENCE [LARGE SCALE GENOMIC DNA]</scope>
    <source>
        <strain evidence="8">KCTC 33676</strain>
    </source>
</reference>
<keyword evidence="4" id="KW-0472">Membrane</keyword>
<gene>
    <name evidence="7" type="ORF">ACFSUC_03700</name>
</gene>
<sequence>MRNFFGKSFLLFTVLALVLAACGGNNEENNANNNSGNNAAAGEASDAGKTIKLAYVAWDSEIASTHVVKEVLESKLDMEVEMMQVDAGPMYAGVADGSAHAMVAAWLPTTHGHYVEQYQDGLEDLGPNLEGTKIGLVVPAYMDITSIEDLNNADVADSLESTITGIEPGAGIMTGTEKVIEDYSLEGWNLLPSSSAAMAKALESAYNNEEPIVVTGWTPHWKFAKFDLKYLEDPKGNYGGAEQINTLVHKGLKDDMPQAYQVLDQFNWTPADMEAVMVDIYEGKSPEEAAAKWVADNEDKVNEWLKGIE</sequence>
<keyword evidence="5" id="KW-0732">Signal</keyword>
<dbReference type="Proteomes" id="UP001597497">
    <property type="component" value="Unassembled WGS sequence"/>
</dbReference>
<accession>A0ABW5R6S8</accession>
<keyword evidence="2" id="KW-0813">Transport</keyword>
<dbReference type="PROSITE" id="PS51257">
    <property type="entry name" value="PROKAR_LIPOPROTEIN"/>
    <property type="match status" value="1"/>
</dbReference>
<proteinExistence type="predicted"/>
<comment type="subcellular location">
    <subcellularLocation>
        <location evidence="1">Cell membrane</location>
    </subcellularLocation>
</comment>
<dbReference type="EMBL" id="JBHUMM010000005">
    <property type="protein sequence ID" value="MFD2670713.1"/>
    <property type="molecule type" value="Genomic_DNA"/>
</dbReference>
<comment type="caution">
    <text evidence="7">The sequence shown here is derived from an EMBL/GenBank/DDBJ whole genome shotgun (WGS) entry which is preliminary data.</text>
</comment>
<name>A0ABW5R6S8_9BACL</name>
<dbReference type="Gene3D" id="3.10.105.10">
    <property type="entry name" value="Dipeptide-binding Protein, Domain 3"/>
    <property type="match status" value="2"/>
</dbReference>
<evidence type="ECO:0000256" key="4">
    <source>
        <dbReference type="ARBA" id="ARBA00023136"/>
    </source>
</evidence>
<evidence type="ECO:0000256" key="2">
    <source>
        <dbReference type="ARBA" id="ARBA00022448"/>
    </source>
</evidence>
<dbReference type="PANTHER" id="PTHR47737:SF1">
    <property type="entry name" value="GLYCINE BETAINE_PROLINE BETAINE TRANSPORT SYSTEM PERMEASE PROTEIN PROW"/>
    <property type="match status" value="1"/>
</dbReference>
<feature type="domain" description="ABC-type glycine betaine transport system substrate-binding" evidence="6">
    <location>
        <begin position="49"/>
        <end position="295"/>
    </location>
</feature>
<dbReference type="SUPFAM" id="SSF53850">
    <property type="entry name" value="Periplasmic binding protein-like II"/>
    <property type="match status" value="1"/>
</dbReference>
<organism evidence="7 8">
    <name type="scientific">Marinicrinis sediminis</name>
    <dbReference type="NCBI Taxonomy" id="1652465"/>
    <lineage>
        <taxon>Bacteria</taxon>
        <taxon>Bacillati</taxon>
        <taxon>Bacillota</taxon>
        <taxon>Bacilli</taxon>
        <taxon>Bacillales</taxon>
        <taxon>Paenibacillaceae</taxon>
    </lineage>
</organism>
<evidence type="ECO:0000256" key="3">
    <source>
        <dbReference type="ARBA" id="ARBA00022475"/>
    </source>
</evidence>